<dbReference type="PANTHER" id="PTHR12138:SF152">
    <property type="entry name" value="C2H2-TYPE DOMAIN-CONTAINING PROTEIN"/>
    <property type="match status" value="1"/>
</dbReference>
<dbReference type="Ensembl" id="ENSMFAT00000100860.1">
    <property type="protein sequence ID" value="ENSMFAP00000053745.1"/>
    <property type="gene ID" value="ENSMFAG00000058163.1"/>
</dbReference>
<organism evidence="2 3">
    <name type="scientific">Macaca fascicularis</name>
    <name type="common">Crab-eating macaque</name>
    <name type="synonym">Cynomolgus monkey</name>
    <dbReference type="NCBI Taxonomy" id="9541"/>
    <lineage>
        <taxon>Eukaryota</taxon>
        <taxon>Metazoa</taxon>
        <taxon>Chordata</taxon>
        <taxon>Craniata</taxon>
        <taxon>Vertebrata</taxon>
        <taxon>Euteleostomi</taxon>
        <taxon>Mammalia</taxon>
        <taxon>Eutheria</taxon>
        <taxon>Euarchontoglires</taxon>
        <taxon>Primates</taxon>
        <taxon>Haplorrhini</taxon>
        <taxon>Catarrhini</taxon>
        <taxon>Cercopithecidae</taxon>
        <taxon>Cercopithecinae</taxon>
        <taxon>Macaca</taxon>
    </lineage>
</organism>
<dbReference type="PRINTS" id="PR02045">
    <property type="entry name" value="F138DOMAIN"/>
</dbReference>
<reference evidence="2" key="3">
    <citation type="submission" date="2025-09" db="UniProtKB">
        <authorList>
            <consortium name="Ensembl"/>
        </authorList>
    </citation>
    <scope>IDENTIFICATION</scope>
</reference>
<keyword evidence="3" id="KW-1185">Reference proteome</keyword>
<evidence type="ECO:0000313" key="3">
    <source>
        <dbReference type="Proteomes" id="UP000233100"/>
    </source>
</evidence>
<accession>A0A7N9ICN3</accession>
<evidence type="ECO:0000313" key="2">
    <source>
        <dbReference type="Ensembl" id="ENSMFAP00000053745.1"/>
    </source>
</evidence>
<sequence>VEFVLLHSSWATEQDSVSKTKKTKNWLGDASRQDPPPWSWSANTDGPTSHLPKPRSHLTSCVFLSAFKKEYLLRKINNGPGTVAHGCNFSTLGNQCRRIASGHEFKTSLGNIAGSTLSLQKRKNYLGMHHHTWLIFVFLVETGFHHVGQASLELPTLGDPPALASQSARITGVSHCAQLTLKIIIRTFPHQLHPWFLPLSPPVVSGPFYEWRR</sequence>
<protein>
    <submittedName>
        <fullName evidence="2">Uncharacterized protein</fullName>
    </submittedName>
</protein>
<dbReference type="AlphaFoldDB" id="A0A7N9ICN3"/>
<reference evidence="2" key="2">
    <citation type="submission" date="2025-08" db="UniProtKB">
        <authorList>
            <consortium name="Ensembl"/>
        </authorList>
    </citation>
    <scope>IDENTIFICATION</scope>
</reference>
<dbReference type="GeneTree" id="ENSGT01120000271815"/>
<evidence type="ECO:0000256" key="1">
    <source>
        <dbReference type="SAM" id="MobiDB-lite"/>
    </source>
</evidence>
<dbReference type="PANTHER" id="PTHR12138">
    <property type="entry name" value="PRIMATE-EXPANDED PROTEIN FAMILY"/>
    <property type="match status" value="1"/>
</dbReference>
<dbReference type="Proteomes" id="UP000233100">
    <property type="component" value="Chromosome 3"/>
</dbReference>
<feature type="region of interest" description="Disordered" evidence="1">
    <location>
        <begin position="21"/>
        <end position="54"/>
    </location>
</feature>
<name>A0A7N9ICN3_MACFA</name>
<proteinExistence type="predicted"/>
<reference evidence="2 3" key="1">
    <citation type="submission" date="2013-03" db="EMBL/GenBank/DDBJ databases">
        <authorList>
            <person name="Warren W."/>
            <person name="Wilson R.K."/>
        </authorList>
    </citation>
    <scope>NUCLEOTIDE SEQUENCE</scope>
</reference>